<evidence type="ECO:0000256" key="3">
    <source>
        <dbReference type="ARBA" id="ARBA00022801"/>
    </source>
</evidence>
<evidence type="ECO:0000313" key="8">
    <source>
        <dbReference type="EMBL" id="SHK91767.1"/>
    </source>
</evidence>
<dbReference type="OrthoDB" id="9634at2157"/>
<gene>
    <name evidence="8" type="ORF">SAMN05444342_2615</name>
    <name evidence="7" type="ORF">ZOD2009_12035</name>
</gene>
<feature type="region of interest" description="Disordered" evidence="5">
    <location>
        <begin position="28"/>
        <end position="55"/>
    </location>
</feature>
<dbReference type="Pfam" id="PF00413">
    <property type="entry name" value="Peptidase_M10"/>
    <property type="match status" value="1"/>
</dbReference>
<dbReference type="GO" id="GO:0006508">
    <property type="term" value="P:proteolysis"/>
    <property type="evidence" value="ECO:0007669"/>
    <property type="project" value="UniProtKB-KW"/>
</dbReference>
<organism evidence="7 9">
    <name type="scientific">Haladaptatus paucihalophilus DX253</name>
    <dbReference type="NCBI Taxonomy" id="797209"/>
    <lineage>
        <taxon>Archaea</taxon>
        <taxon>Methanobacteriati</taxon>
        <taxon>Methanobacteriota</taxon>
        <taxon>Stenosarchaea group</taxon>
        <taxon>Halobacteria</taxon>
        <taxon>Halobacteriales</taxon>
        <taxon>Haladaptataceae</taxon>
        <taxon>Haladaptatus</taxon>
    </lineage>
</organism>
<dbReference type="InterPro" id="IPR001818">
    <property type="entry name" value="Pept_M10_metallopeptidase"/>
</dbReference>
<dbReference type="GO" id="GO:0004222">
    <property type="term" value="F:metalloendopeptidase activity"/>
    <property type="evidence" value="ECO:0007669"/>
    <property type="project" value="InterPro"/>
</dbReference>
<protein>
    <submittedName>
        <fullName evidence="8">Matrixin</fullName>
    </submittedName>
</protein>
<evidence type="ECO:0000313" key="9">
    <source>
        <dbReference type="Proteomes" id="UP000003751"/>
    </source>
</evidence>
<dbReference type="InterPro" id="IPR006026">
    <property type="entry name" value="Peptidase_Metallo"/>
</dbReference>
<dbReference type="PATRIC" id="fig|797209.4.peg.2370"/>
<evidence type="ECO:0000256" key="5">
    <source>
        <dbReference type="SAM" id="MobiDB-lite"/>
    </source>
</evidence>
<keyword evidence="2" id="KW-0479">Metal-binding</keyword>
<keyword evidence="1" id="KW-0645">Protease</keyword>
<feature type="domain" description="Peptidase metallopeptidase" evidence="6">
    <location>
        <begin position="51"/>
        <end position="204"/>
    </location>
</feature>
<reference evidence="8" key="2">
    <citation type="submission" date="2016-11" db="EMBL/GenBank/DDBJ databases">
        <authorList>
            <person name="Jaros S."/>
            <person name="Januszkiewicz K."/>
            <person name="Wedrychowicz H."/>
        </authorList>
    </citation>
    <scope>NUCLEOTIDE SEQUENCE [LARGE SCALE GENOMIC DNA]</scope>
    <source>
        <strain evidence="8">DX253</strain>
    </source>
</reference>
<dbReference type="PROSITE" id="PS51257">
    <property type="entry name" value="PROKAR_LIPOPROTEIN"/>
    <property type="match status" value="1"/>
</dbReference>
<dbReference type="Gene3D" id="3.40.390.10">
    <property type="entry name" value="Collagenase (Catalytic Domain)"/>
    <property type="match status" value="1"/>
</dbReference>
<evidence type="ECO:0000259" key="6">
    <source>
        <dbReference type="SMART" id="SM00235"/>
    </source>
</evidence>
<name>E7QUC7_HALPU</name>
<dbReference type="RefSeq" id="WP_007980087.1">
    <property type="nucleotide sequence ID" value="NZ_AEMG01000009.1"/>
</dbReference>
<accession>E7QUC7</accession>
<dbReference type="Proteomes" id="UP000003751">
    <property type="component" value="Unassembled WGS sequence"/>
</dbReference>
<dbReference type="GO" id="GO:0031012">
    <property type="term" value="C:extracellular matrix"/>
    <property type="evidence" value="ECO:0007669"/>
    <property type="project" value="InterPro"/>
</dbReference>
<reference evidence="7 9" key="1">
    <citation type="journal article" date="2014" name="ISME J.">
        <title>Trehalose/2-sulfotrehalose biosynthesis and glycine-betaine uptake are widely spread mechanisms for osmoadaptation in the Halobacteriales.</title>
        <authorList>
            <person name="Youssef N.H."/>
            <person name="Savage-Ashlock K.N."/>
            <person name="McCully A.L."/>
            <person name="Luedtke B."/>
            <person name="Shaw E.I."/>
            <person name="Hoff W.D."/>
            <person name="Elshahed M.S."/>
        </authorList>
    </citation>
    <scope>NUCLEOTIDE SEQUENCE [LARGE SCALE GENOMIC DNA]</scope>
    <source>
        <strain evidence="7 9">DX253</strain>
    </source>
</reference>
<dbReference type="GO" id="GO:0008270">
    <property type="term" value="F:zinc ion binding"/>
    <property type="evidence" value="ECO:0007669"/>
    <property type="project" value="InterPro"/>
</dbReference>
<dbReference type="EMBL" id="FRAN01000003">
    <property type="protein sequence ID" value="SHK91767.1"/>
    <property type="molecule type" value="Genomic_DNA"/>
</dbReference>
<evidence type="ECO:0000256" key="4">
    <source>
        <dbReference type="ARBA" id="ARBA00022833"/>
    </source>
</evidence>
<keyword evidence="10" id="KW-1185">Reference proteome</keyword>
<dbReference type="EMBL" id="AEMG01000009">
    <property type="protein sequence ID" value="EFW92206.1"/>
    <property type="molecule type" value="Genomic_DNA"/>
</dbReference>
<evidence type="ECO:0000313" key="7">
    <source>
        <dbReference type="EMBL" id="EFW92206.1"/>
    </source>
</evidence>
<dbReference type="MEROPS" id="M10.009"/>
<proteinExistence type="predicted"/>
<dbReference type="SMART" id="SM00235">
    <property type="entry name" value="ZnMc"/>
    <property type="match status" value="1"/>
</dbReference>
<keyword evidence="3" id="KW-0378">Hydrolase</keyword>
<evidence type="ECO:0000256" key="2">
    <source>
        <dbReference type="ARBA" id="ARBA00022723"/>
    </source>
</evidence>
<evidence type="ECO:0000256" key="1">
    <source>
        <dbReference type="ARBA" id="ARBA00022670"/>
    </source>
</evidence>
<reference evidence="10" key="3">
    <citation type="submission" date="2016-11" db="EMBL/GenBank/DDBJ databases">
        <authorList>
            <person name="Varghese N."/>
            <person name="Submissions S."/>
        </authorList>
    </citation>
    <scope>NUCLEOTIDE SEQUENCE [LARGE SCALE GENOMIC DNA]</scope>
    <source>
        <strain evidence="10">DX253</strain>
    </source>
</reference>
<dbReference type="InterPro" id="IPR024079">
    <property type="entry name" value="MetalloPept_cat_dom_sf"/>
</dbReference>
<feature type="compositionally biased region" description="Polar residues" evidence="5">
    <location>
        <begin position="36"/>
        <end position="46"/>
    </location>
</feature>
<dbReference type="SUPFAM" id="SSF55486">
    <property type="entry name" value="Metalloproteases ('zincins'), catalytic domain"/>
    <property type="match status" value="1"/>
</dbReference>
<evidence type="ECO:0000313" key="10">
    <source>
        <dbReference type="Proteomes" id="UP000184203"/>
    </source>
</evidence>
<dbReference type="eggNOG" id="arCOG04994">
    <property type="taxonomic scope" value="Archaea"/>
</dbReference>
<sequence length="341" mass="37202">MNWRALMLVVCLVLAGCAGAQFDRTTTHTATDRPTMQGTRTATETGTVADRSNPWGGPVTVAINTSDGTRGYTDDVRRALDYWERHSAKYAGYSIQYELVPDAENPDLVINFVDSVESCPRVDHAVGCAPYITEAAQISRPMQIDVDDSFSNESTILILKHELGHTLGLNHSSAPQSIMAAEAALASRPLPDASERDLPWADASFTVYLGQTDDRPAVKEQVRHALDYYADGADGTVPSNVSFTFTDDRSAADVLIRFPDTLPCNPGSSGSCGGVRGTDPDHDNALEQYDRLTISISGVDTDAVGWYVGYWLGYGFGLEESELAPPFQHASARDRRSDWWK</sequence>
<keyword evidence="4" id="KW-0862">Zinc</keyword>
<dbReference type="Proteomes" id="UP000184203">
    <property type="component" value="Unassembled WGS sequence"/>
</dbReference>
<dbReference type="AlphaFoldDB" id="E7QUC7"/>